<name>A0A3E3K649_9FIRM</name>
<dbReference type="Proteomes" id="UP000261080">
    <property type="component" value="Unassembled WGS sequence"/>
</dbReference>
<gene>
    <name evidence="9" type="primary">mreD</name>
    <name evidence="9" type="ORF">DW016_02080</name>
</gene>
<sequence length="175" mass="20324">MLAVKRKGIEAVMVIVLFLLETTVFHYFEIASVKPNLLLILTASFGFMEGKREGMYVGVLSGFLLDICFGQYIGFYILFYTLVGYANGFFQKLYYDENIKLPLLLIGSSELAYGILIYVFQFMLQSDFHFLYYLGHLIIPEMLYTVILTLIVYQIILRINRKLVEEEKRSASRFV</sequence>
<dbReference type="Pfam" id="PF04093">
    <property type="entry name" value="MreD"/>
    <property type="match status" value="1"/>
</dbReference>
<reference evidence="9 10" key="1">
    <citation type="submission" date="2018-08" db="EMBL/GenBank/DDBJ databases">
        <title>A genome reference for cultivated species of the human gut microbiota.</title>
        <authorList>
            <person name="Zou Y."/>
            <person name="Xue W."/>
            <person name="Luo G."/>
        </authorList>
    </citation>
    <scope>NUCLEOTIDE SEQUENCE [LARGE SCALE GENOMIC DNA]</scope>
    <source>
        <strain evidence="9 10">AF37-2AT</strain>
    </source>
</reference>
<dbReference type="GeneID" id="97192653"/>
<evidence type="ECO:0000256" key="7">
    <source>
        <dbReference type="ARBA" id="ARBA00023136"/>
    </source>
</evidence>
<comment type="caution">
    <text evidence="9">The sequence shown here is derived from an EMBL/GenBank/DDBJ whole genome shotgun (WGS) entry which is preliminary data.</text>
</comment>
<feature type="transmembrane region" description="Helical" evidence="8">
    <location>
        <begin position="55"/>
        <end position="82"/>
    </location>
</feature>
<dbReference type="EMBL" id="QVLX01000001">
    <property type="protein sequence ID" value="RGE90063.1"/>
    <property type="molecule type" value="Genomic_DNA"/>
</dbReference>
<organism evidence="9 10">
    <name type="scientific">Sellimonas intestinalis</name>
    <dbReference type="NCBI Taxonomy" id="1653434"/>
    <lineage>
        <taxon>Bacteria</taxon>
        <taxon>Bacillati</taxon>
        <taxon>Bacillota</taxon>
        <taxon>Clostridia</taxon>
        <taxon>Lachnospirales</taxon>
        <taxon>Lachnospiraceae</taxon>
        <taxon>Sellimonas</taxon>
    </lineage>
</organism>
<dbReference type="NCBIfam" id="TIGR03426">
    <property type="entry name" value="shape_MreD"/>
    <property type="match status" value="1"/>
</dbReference>
<dbReference type="Gene3D" id="1.10.1760.20">
    <property type="match status" value="1"/>
</dbReference>
<keyword evidence="4 8" id="KW-0812">Transmembrane</keyword>
<keyword evidence="7 8" id="KW-0472">Membrane</keyword>
<evidence type="ECO:0000256" key="8">
    <source>
        <dbReference type="SAM" id="Phobius"/>
    </source>
</evidence>
<evidence type="ECO:0000256" key="1">
    <source>
        <dbReference type="ARBA" id="ARBA00004651"/>
    </source>
</evidence>
<comment type="similarity">
    <text evidence="2">Belongs to the MreD family.</text>
</comment>
<feature type="transmembrane region" description="Helical" evidence="8">
    <location>
        <begin position="130"/>
        <end position="153"/>
    </location>
</feature>
<keyword evidence="10" id="KW-1185">Reference proteome</keyword>
<dbReference type="GO" id="GO:0005886">
    <property type="term" value="C:plasma membrane"/>
    <property type="evidence" value="ECO:0007669"/>
    <property type="project" value="UniProtKB-SubCell"/>
</dbReference>
<dbReference type="OrthoDB" id="9796616at2"/>
<proteinExistence type="inferred from homology"/>
<dbReference type="RefSeq" id="WP_024732512.1">
    <property type="nucleotide sequence ID" value="NZ_BAABYU010000001.1"/>
</dbReference>
<keyword evidence="6 8" id="KW-1133">Transmembrane helix</keyword>
<evidence type="ECO:0000256" key="3">
    <source>
        <dbReference type="ARBA" id="ARBA00022475"/>
    </source>
</evidence>
<evidence type="ECO:0000256" key="6">
    <source>
        <dbReference type="ARBA" id="ARBA00022989"/>
    </source>
</evidence>
<evidence type="ECO:0000256" key="2">
    <source>
        <dbReference type="ARBA" id="ARBA00007776"/>
    </source>
</evidence>
<dbReference type="AlphaFoldDB" id="A0A3E3K649"/>
<dbReference type="PIRSF" id="PIRSF037497">
    <property type="entry name" value="MreD_Clostridium/Treponema_prd"/>
    <property type="match status" value="1"/>
</dbReference>
<feature type="transmembrane region" description="Helical" evidence="8">
    <location>
        <begin position="103"/>
        <end position="124"/>
    </location>
</feature>
<dbReference type="InterPro" id="IPR007227">
    <property type="entry name" value="Cell_shape_determining_MreD"/>
</dbReference>
<dbReference type="GO" id="GO:0008360">
    <property type="term" value="P:regulation of cell shape"/>
    <property type="evidence" value="ECO:0007669"/>
    <property type="project" value="UniProtKB-KW"/>
</dbReference>
<evidence type="ECO:0000313" key="10">
    <source>
        <dbReference type="Proteomes" id="UP000261080"/>
    </source>
</evidence>
<evidence type="ECO:0000313" key="9">
    <source>
        <dbReference type="EMBL" id="RGE90063.1"/>
    </source>
</evidence>
<keyword evidence="5" id="KW-0133">Cell shape</keyword>
<evidence type="ECO:0000256" key="5">
    <source>
        <dbReference type="ARBA" id="ARBA00022960"/>
    </source>
</evidence>
<comment type="subcellular location">
    <subcellularLocation>
        <location evidence="1">Cell membrane</location>
        <topology evidence="1">Multi-pass membrane protein</topology>
    </subcellularLocation>
</comment>
<evidence type="ECO:0000256" key="4">
    <source>
        <dbReference type="ARBA" id="ARBA00022692"/>
    </source>
</evidence>
<protein>
    <submittedName>
        <fullName evidence="9">Rod shape-determining protein MreD</fullName>
    </submittedName>
</protein>
<keyword evidence="3" id="KW-1003">Cell membrane</keyword>
<feature type="transmembrane region" description="Helical" evidence="8">
    <location>
        <begin position="12"/>
        <end position="28"/>
    </location>
</feature>
<accession>A0A3E3K649</accession>
<dbReference type="InterPro" id="IPR017225">
    <property type="entry name" value="Cell_shape_determin_MreD_prd"/>
</dbReference>